<organism evidence="2 3">
    <name type="scientific">Alectoria fallacina</name>
    <dbReference type="NCBI Taxonomy" id="1903189"/>
    <lineage>
        <taxon>Eukaryota</taxon>
        <taxon>Fungi</taxon>
        <taxon>Dikarya</taxon>
        <taxon>Ascomycota</taxon>
        <taxon>Pezizomycotina</taxon>
        <taxon>Lecanoromycetes</taxon>
        <taxon>OSLEUM clade</taxon>
        <taxon>Lecanoromycetidae</taxon>
        <taxon>Lecanorales</taxon>
        <taxon>Lecanorineae</taxon>
        <taxon>Parmeliaceae</taxon>
        <taxon>Alectoria</taxon>
    </lineage>
</organism>
<gene>
    <name evidence="2" type="ORF">ALECFALPRED_007965</name>
</gene>
<accession>A0A8H3J1Q5</accession>
<keyword evidence="3" id="KW-1185">Reference proteome</keyword>
<reference evidence="2" key="1">
    <citation type="submission" date="2021-03" db="EMBL/GenBank/DDBJ databases">
        <authorList>
            <person name="Tagirdzhanova G."/>
        </authorList>
    </citation>
    <scope>NUCLEOTIDE SEQUENCE</scope>
</reference>
<dbReference type="AlphaFoldDB" id="A0A8H3J1Q5"/>
<name>A0A8H3J1Q5_9LECA</name>
<protein>
    <submittedName>
        <fullName evidence="2">Uncharacterized protein</fullName>
    </submittedName>
</protein>
<evidence type="ECO:0000313" key="2">
    <source>
        <dbReference type="EMBL" id="CAF9939043.1"/>
    </source>
</evidence>
<sequence>MHIDVILVDLEKLGPKRSQIGIWGIMMMDSRSDHLLAFPFPPSTSTAVFKFSGTFLARALRNAFDPSRFEQDFNFGGSHGGVSFIVKSEDIIKPTSTSRLAGASSVLGTSLAQKTPSVTAPAEEMVPKEEFSQKSNAEKGGTKENKVDSNTSKKKTKRSKDREVAHKKEAPKKDNPKVEGAN</sequence>
<feature type="region of interest" description="Disordered" evidence="1">
    <location>
        <begin position="111"/>
        <end position="182"/>
    </location>
</feature>
<dbReference type="Proteomes" id="UP000664203">
    <property type="component" value="Unassembled WGS sequence"/>
</dbReference>
<feature type="compositionally biased region" description="Basic and acidic residues" evidence="1">
    <location>
        <begin position="125"/>
        <end position="147"/>
    </location>
</feature>
<proteinExistence type="predicted"/>
<comment type="caution">
    <text evidence="2">The sequence shown here is derived from an EMBL/GenBank/DDBJ whole genome shotgun (WGS) entry which is preliminary data.</text>
</comment>
<evidence type="ECO:0000313" key="3">
    <source>
        <dbReference type="Proteomes" id="UP000664203"/>
    </source>
</evidence>
<dbReference type="OrthoDB" id="2441647at2759"/>
<evidence type="ECO:0000256" key="1">
    <source>
        <dbReference type="SAM" id="MobiDB-lite"/>
    </source>
</evidence>
<feature type="compositionally biased region" description="Basic and acidic residues" evidence="1">
    <location>
        <begin position="160"/>
        <end position="182"/>
    </location>
</feature>
<dbReference type="EMBL" id="CAJPDR010000535">
    <property type="protein sequence ID" value="CAF9939043.1"/>
    <property type="molecule type" value="Genomic_DNA"/>
</dbReference>